<dbReference type="AlphaFoldDB" id="A0A8K0P2D4"/>
<dbReference type="PANTHER" id="PTHR24366:SF140">
    <property type="entry name" value="IP22191P"/>
    <property type="match status" value="1"/>
</dbReference>
<dbReference type="SUPFAM" id="SSF52058">
    <property type="entry name" value="L domain-like"/>
    <property type="match status" value="1"/>
</dbReference>
<keyword evidence="1" id="KW-0433">Leucine-rich repeat</keyword>
<dbReference type="Pfam" id="PF07679">
    <property type="entry name" value="I-set"/>
    <property type="match status" value="1"/>
</dbReference>
<keyword evidence="6" id="KW-0393">Immunoglobulin domain</keyword>
<keyword evidence="8" id="KW-0472">Membrane</keyword>
<keyword evidence="12" id="KW-1185">Reference proteome</keyword>
<dbReference type="SMART" id="SM00082">
    <property type="entry name" value="LRRCT"/>
    <property type="match status" value="1"/>
</dbReference>
<organism evidence="11 12">
    <name type="scientific">Ladona fulva</name>
    <name type="common">Scarce chaser dragonfly</name>
    <name type="synonym">Libellula fulva</name>
    <dbReference type="NCBI Taxonomy" id="123851"/>
    <lineage>
        <taxon>Eukaryota</taxon>
        <taxon>Metazoa</taxon>
        <taxon>Ecdysozoa</taxon>
        <taxon>Arthropoda</taxon>
        <taxon>Hexapoda</taxon>
        <taxon>Insecta</taxon>
        <taxon>Pterygota</taxon>
        <taxon>Palaeoptera</taxon>
        <taxon>Odonata</taxon>
        <taxon>Epiprocta</taxon>
        <taxon>Anisoptera</taxon>
        <taxon>Libelluloidea</taxon>
        <taxon>Libellulidae</taxon>
        <taxon>Ladona</taxon>
    </lineage>
</organism>
<dbReference type="FunFam" id="3.80.10.10:FF:000082">
    <property type="entry name" value="Leucine-rich repeat-containing 24"/>
    <property type="match status" value="1"/>
</dbReference>
<dbReference type="InterPro" id="IPR001611">
    <property type="entry name" value="Leu-rich_rpt"/>
</dbReference>
<dbReference type="InterPro" id="IPR032675">
    <property type="entry name" value="LRR_dom_sf"/>
</dbReference>
<dbReference type="PROSITE" id="PS50835">
    <property type="entry name" value="IG_LIKE"/>
    <property type="match status" value="1"/>
</dbReference>
<feature type="signal peptide" evidence="9">
    <location>
        <begin position="1"/>
        <end position="50"/>
    </location>
</feature>
<dbReference type="FunFam" id="2.60.40.10:FF:000032">
    <property type="entry name" value="palladin isoform X1"/>
    <property type="match status" value="1"/>
</dbReference>
<dbReference type="Pfam" id="PF13855">
    <property type="entry name" value="LRR_8"/>
    <property type="match status" value="2"/>
</dbReference>
<keyword evidence="3" id="KW-0677">Repeat</keyword>
<dbReference type="SMART" id="SM00408">
    <property type="entry name" value="IGc2"/>
    <property type="match status" value="1"/>
</dbReference>
<dbReference type="InterPro" id="IPR013098">
    <property type="entry name" value="Ig_I-set"/>
</dbReference>
<keyword evidence="8" id="KW-0812">Transmembrane</keyword>
<dbReference type="OrthoDB" id="643377at2759"/>
<gene>
    <name evidence="11" type="ORF">J437_LFUL010943</name>
</gene>
<comment type="caution">
    <text evidence="11">The sequence shown here is derived from an EMBL/GenBank/DDBJ whole genome shotgun (WGS) entry which is preliminary data.</text>
</comment>
<evidence type="ECO:0000256" key="7">
    <source>
        <dbReference type="SAM" id="MobiDB-lite"/>
    </source>
</evidence>
<protein>
    <recommendedName>
        <fullName evidence="10">Ig-like domain-containing protein</fullName>
    </recommendedName>
</protein>
<dbReference type="InterPro" id="IPR007110">
    <property type="entry name" value="Ig-like_dom"/>
</dbReference>
<dbReference type="PANTHER" id="PTHR24366">
    <property type="entry name" value="IG(IMMUNOGLOBULIN) AND LRR(LEUCINE RICH REPEAT) DOMAINS"/>
    <property type="match status" value="1"/>
</dbReference>
<evidence type="ECO:0000256" key="9">
    <source>
        <dbReference type="SAM" id="SignalP"/>
    </source>
</evidence>
<dbReference type="InterPro" id="IPR003598">
    <property type="entry name" value="Ig_sub2"/>
</dbReference>
<feature type="chain" id="PRO_5035463970" description="Ig-like domain-containing protein" evidence="9">
    <location>
        <begin position="51"/>
        <end position="621"/>
    </location>
</feature>
<dbReference type="InterPro" id="IPR003591">
    <property type="entry name" value="Leu-rich_rpt_typical-subtyp"/>
</dbReference>
<keyword evidence="5" id="KW-0325">Glycoprotein</keyword>
<dbReference type="SUPFAM" id="SSF48726">
    <property type="entry name" value="Immunoglobulin"/>
    <property type="match status" value="1"/>
</dbReference>
<dbReference type="PROSITE" id="PS51450">
    <property type="entry name" value="LRR"/>
    <property type="match status" value="2"/>
</dbReference>
<evidence type="ECO:0000256" key="3">
    <source>
        <dbReference type="ARBA" id="ARBA00022737"/>
    </source>
</evidence>
<dbReference type="GO" id="GO:0071944">
    <property type="term" value="C:cell periphery"/>
    <property type="evidence" value="ECO:0007669"/>
    <property type="project" value="UniProtKB-ARBA"/>
</dbReference>
<reference evidence="11" key="2">
    <citation type="submission" date="2017-10" db="EMBL/GenBank/DDBJ databases">
        <title>Ladona fulva Genome sequencing and assembly.</title>
        <authorList>
            <person name="Murali S."/>
            <person name="Richards S."/>
            <person name="Bandaranaike D."/>
            <person name="Bellair M."/>
            <person name="Blankenburg K."/>
            <person name="Chao H."/>
            <person name="Dinh H."/>
            <person name="Doddapaneni H."/>
            <person name="Dugan-Rocha S."/>
            <person name="Elkadiri S."/>
            <person name="Gnanaolivu R."/>
            <person name="Hernandez B."/>
            <person name="Skinner E."/>
            <person name="Javaid M."/>
            <person name="Lee S."/>
            <person name="Li M."/>
            <person name="Ming W."/>
            <person name="Munidasa M."/>
            <person name="Muniz J."/>
            <person name="Nguyen L."/>
            <person name="Hughes D."/>
            <person name="Osuji N."/>
            <person name="Pu L.-L."/>
            <person name="Puazo M."/>
            <person name="Qu C."/>
            <person name="Quiroz J."/>
            <person name="Raj R."/>
            <person name="Weissenberger G."/>
            <person name="Xin Y."/>
            <person name="Zou X."/>
            <person name="Han Y."/>
            <person name="Worley K."/>
            <person name="Muzny D."/>
            <person name="Gibbs R."/>
        </authorList>
    </citation>
    <scope>NUCLEOTIDE SEQUENCE</scope>
    <source>
        <strain evidence="11">Sampled in the wild</strain>
    </source>
</reference>
<feature type="compositionally biased region" description="Gly residues" evidence="7">
    <location>
        <begin position="529"/>
        <end position="562"/>
    </location>
</feature>
<feature type="transmembrane region" description="Helical" evidence="8">
    <location>
        <begin position="409"/>
        <end position="434"/>
    </location>
</feature>
<evidence type="ECO:0000256" key="1">
    <source>
        <dbReference type="ARBA" id="ARBA00022614"/>
    </source>
</evidence>
<evidence type="ECO:0000259" key="10">
    <source>
        <dbReference type="PROSITE" id="PS50835"/>
    </source>
</evidence>
<dbReference type="Proteomes" id="UP000792457">
    <property type="component" value="Unassembled WGS sequence"/>
</dbReference>
<name>A0A8K0P2D4_LADFU</name>
<dbReference type="SMART" id="SM00409">
    <property type="entry name" value="IG"/>
    <property type="match status" value="1"/>
</dbReference>
<evidence type="ECO:0000313" key="12">
    <source>
        <dbReference type="Proteomes" id="UP000792457"/>
    </source>
</evidence>
<feature type="compositionally biased region" description="Polar residues" evidence="7">
    <location>
        <begin position="572"/>
        <end position="602"/>
    </location>
</feature>
<dbReference type="InterPro" id="IPR036179">
    <property type="entry name" value="Ig-like_dom_sf"/>
</dbReference>
<dbReference type="SMART" id="SM00369">
    <property type="entry name" value="LRR_TYP"/>
    <property type="match status" value="6"/>
</dbReference>
<feature type="region of interest" description="Disordered" evidence="7">
    <location>
        <begin position="1"/>
        <end position="26"/>
    </location>
</feature>
<evidence type="ECO:0000256" key="5">
    <source>
        <dbReference type="ARBA" id="ARBA00023180"/>
    </source>
</evidence>
<reference evidence="11" key="1">
    <citation type="submission" date="2013-04" db="EMBL/GenBank/DDBJ databases">
        <authorList>
            <person name="Qu J."/>
            <person name="Murali S.C."/>
            <person name="Bandaranaike D."/>
            <person name="Bellair M."/>
            <person name="Blankenburg K."/>
            <person name="Chao H."/>
            <person name="Dinh H."/>
            <person name="Doddapaneni H."/>
            <person name="Downs B."/>
            <person name="Dugan-Rocha S."/>
            <person name="Elkadiri S."/>
            <person name="Gnanaolivu R.D."/>
            <person name="Hernandez B."/>
            <person name="Javaid M."/>
            <person name="Jayaseelan J.C."/>
            <person name="Lee S."/>
            <person name="Li M."/>
            <person name="Ming W."/>
            <person name="Munidasa M."/>
            <person name="Muniz J."/>
            <person name="Nguyen L."/>
            <person name="Ongeri F."/>
            <person name="Osuji N."/>
            <person name="Pu L.-L."/>
            <person name="Puazo M."/>
            <person name="Qu C."/>
            <person name="Quiroz J."/>
            <person name="Raj R."/>
            <person name="Weissenberger G."/>
            <person name="Xin Y."/>
            <person name="Zou X."/>
            <person name="Han Y."/>
            <person name="Richards S."/>
            <person name="Worley K."/>
            <person name="Muzny D."/>
            <person name="Gibbs R."/>
        </authorList>
    </citation>
    <scope>NUCLEOTIDE SEQUENCE</scope>
    <source>
        <strain evidence="11">Sampled in the wild</strain>
    </source>
</reference>
<dbReference type="InterPro" id="IPR003599">
    <property type="entry name" value="Ig_sub"/>
</dbReference>
<dbReference type="Gene3D" id="3.80.10.10">
    <property type="entry name" value="Ribonuclease Inhibitor"/>
    <property type="match status" value="2"/>
</dbReference>
<keyword evidence="4" id="KW-1015">Disulfide bond</keyword>
<feature type="region of interest" description="Disordered" evidence="7">
    <location>
        <begin position="518"/>
        <end position="621"/>
    </location>
</feature>
<dbReference type="InterPro" id="IPR000483">
    <property type="entry name" value="Cys-rich_flank_reg_C"/>
</dbReference>
<keyword evidence="8" id="KW-1133">Transmembrane helix</keyword>
<feature type="compositionally biased region" description="Pro residues" evidence="7">
    <location>
        <begin position="1"/>
        <end position="12"/>
    </location>
</feature>
<dbReference type="Gene3D" id="2.60.40.10">
    <property type="entry name" value="Immunoglobulins"/>
    <property type="match status" value="1"/>
</dbReference>
<evidence type="ECO:0000256" key="6">
    <source>
        <dbReference type="ARBA" id="ARBA00023319"/>
    </source>
</evidence>
<dbReference type="EMBL" id="KZ308522">
    <property type="protein sequence ID" value="KAG8231021.1"/>
    <property type="molecule type" value="Genomic_DNA"/>
</dbReference>
<evidence type="ECO:0000256" key="2">
    <source>
        <dbReference type="ARBA" id="ARBA00022729"/>
    </source>
</evidence>
<evidence type="ECO:0000256" key="4">
    <source>
        <dbReference type="ARBA" id="ARBA00023157"/>
    </source>
</evidence>
<evidence type="ECO:0000256" key="8">
    <source>
        <dbReference type="SAM" id="Phobius"/>
    </source>
</evidence>
<feature type="domain" description="Ig-like" evidence="10">
    <location>
        <begin position="292"/>
        <end position="393"/>
    </location>
</feature>
<evidence type="ECO:0000313" key="11">
    <source>
        <dbReference type="EMBL" id="KAG8231021.1"/>
    </source>
</evidence>
<proteinExistence type="predicted"/>
<accession>A0A8K0P2D4</accession>
<keyword evidence="2 9" id="KW-0732">Signal</keyword>
<dbReference type="InterPro" id="IPR013783">
    <property type="entry name" value="Ig-like_fold"/>
</dbReference>
<sequence length="621" mass="64264">MARGPAPYPPEPAAKTGPRALHRSPRPTAIHSLPLVPILLLLVLAAPAASDCPPVCECKWKSGKESVSCVGGALSSIPTALDQGTQVLDLTGNALTSLPKDAFISVGLANLQRVSVSRCGLRRLDRHTFRALTNLVELDLSHNALPAVPSLALSAVPELRELRLGGNPIRRLPDNAFSAVTRLVRLDISSCALASISEGAFSGLSALQFLRLDGNRLSAVKPAVVLSPLIALQGIALSNNPWDCSCALRPLRGWMMERNVPAIEEPPVCTSPHRLRGRPWDKLALDELACTPGVTATPAVTSGVEGSNVTVSCTVEGEPQPSVRWLWRHKEVFNQTTPAVAPLTAPKKLYLLGSGPNNSSSLTISSVDTVDAGVYVCIAENKAGRAEANVTLTVSRRAPDAASALAGRVLVAGIVVAALSVLAACMVLACVCSVRRRRRLMYGSREAGVVSNVTRRRDDSYEKIEMNHKAAGVNHTGNRTSGTVVGGTGGVGNGSGTTPTANIGALKRRGDYRGVPCNDSDIAETPVSTGGGGSVVGSVGGGPGGVGDGAEGSGGEGGGRGRPWGSAREGNGSDSCLNGDSESACQNAMSESDGSEVRSSVVSEPDGRPQRLGPYGGGEHR</sequence>